<accession>A0A7K1L5G7</accession>
<dbReference type="InterPro" id="IPR027417">
    <property type="entry name" value="P-loop_NTPase"/>
</dbReference>
<dbReference type="InterPro" id="IPR003439">
    <property type="entry name" value="ABC_transporter-like_ATP-bd"/>
</dbReference>
<keyword evidence="11" id="KW-1185">Reference proteome</keyword>
<keyword evidence="8" id="KW-0472">Membrane</keyword>
<dbReference type="GO" id="GO:0005524">
    <property type="term" value="F:ATP binding"/>
    <property type="evidence" value="ECO:0007669"/>
    <property type="project" value="UniProtKB-KW"/>
</dbReference>
<comment type="caution">
    <text evidence="10">The sequence shown here is derived from an EMBL/GenBank/DDBJ whole genome shotgun (WGS) entry which is preliminary data.</text>
</comment>
<evidence type="ECO:0000313" key="11">
    <source>
        <dbReference type="Proteomes" id="UP000432015"/>
    </source>
</evidence>
<keyword evidence="5" id="KW-0547">Nucleotide-binding</keyword>
<evidence type="ECO:0000259" key="9">
    <source>
        <dbReference type="PROSITE" id="PS50893"/>
    </source>
</evidence>
<dbReference type="EMBL" id="WOFH01000008">
    <property type="protein sequence ID" value="MUN39496.1"/>
    <property type="molecule type" value="Genomic_DNA"/>
</dbReference>
<reference evidence="10 11" key="1">
    <citation type="submission" date="2019-11" db="EMBL/GenBank/DDBJ databases">
        <authorList>
            <person name="Cao P."/>
        </authorList>
    </citation>
    <scope>NUCLEOTIDE SEQUENCE [LARGE SCALE GENOMIC DNA]</scope>
    <source>
        <strain evidence="10 11">NEAU-AAG5</strain>
    </source>
</reference>
<dbReference type="PROSITE" id="PS00211">
    <property type="entry name" value="ABC_TRANSPORTER_1"/>
    <property type="match status" value="1"/>
</dbReference>
<evidence type="ECO:0000256" key="5">
    <source>
        <dbReference type="ARBA" id="ARBA00022741"/>
    </source>
</evidence>
<evidence type="ECO:0000256" key="8">
    <source>
        <dbReference type="ARBA" id="ARBA00023136"/>
    </source>
</evidence>
<dbReference type="PANTHER" id="PTHR43790">
    <property type="entry name" value="CARBOHYDRATE TRANSPORT ATP-BINDING PROTEIN MG119-RELATED"/>
    <property type="match status" value="1"/>
</dbReference>
<feature type="domain" description="ABC transporter" evidence="9">
    <location>
        <begin position="244"/>
        <end position="486"/>
    </location>
</feature>
<name>A0A7K1L5G7_9ACTN</name>
<keyword evidence="6 10" id="KW-0067">ATP-binding</keyword>
<keyword evidence="1" id="KW-0813">Transport</keyword>
<dbReference type="InterPro" id="IPR003593">
    <property type="entry name" value="AAA+_ATPase"/>
</dbReference>
<dbReference type="Proteomes" id="UP000432015">
    <property type="component" value="Unassembled WGS sequence"/>
</dbReference>
<keyword evidence="2" id="KW-1003">Cell membrane</keyword>
<dbReference type="Pfam" id="PF00005">
    <property type="entry name" value="ABC_tran"/>
    <property type="match status" value="2"/>
</dbReference>
<evidence type="ECO:0000313" key="10">
    <source>
        <dbReference type="EMBL" id="MUN39496.1"/>
    </source>
</evidence>
<dbReference type="InterPro" id="IPR050107">
    <property type="entry name" value="ABC_carbohydrate_import_ATPase"/>
</dbReference>
<gene>
    <name evidence="10" type="ORF">GNZ18_23275</name>
</gene>
<evidence type="ECO:0000256" key="1">
    <source>
        <dbReference type="ARBA" id="ARBA00022448"/>
    </source>
</evidence>
<dbReference type="RefSeq" id="WP_156218651.1">
    <property type="nucleotide sequence ID" value="NZ_WOFH01000008.1"/>
</dbReference>
<dbReference type="SUPFAM" id="SSF52540">
    <property type="entry name" value="P-loop containing nucleoside triphosphate hydrolases"/>
    <property type="match status" value="2"/>
</dbReference>
<dbReference type="PANTHER" id="PTHR43790:SF3">
    <property type="entry name" value="D-ALLOSE IMPORT ATP-BINDING PROTEIN ALSA-RELATED"/>
    <property type="match status" value="1"/>
</dbReference>
<dbReference type="SMART" id="SM00382">
    <property type="entry name" value="AAA"/>
    <property type="match status" value="2"/>
</dbReference>
<evidence type="ECO:0000256" key="3">
    <source>
        <dbReference type="ARBA" id="ARBA00022597"/>
    </source>
</evidence>
<dbReference type="Gene3D" id="3.40.50.300">
    <property type="entry name" value="P-loop containing nucleotide triphosphate hydrolases"/>
    <property type="match status" value="2"/>
</dbReference>
<dbReference type="GO" id="GO:0016887">
    <property type="term" value="F:ATP hydrolysis activity"/>
    <property type="evidence" value="ECO:0007669"/>
    <property type="project" value="InterPro"/>
</dbReference>
<evidence type="ECO:0000256" key="4">
    <source>
        <dbReference type="ARBA" id="ARBA00022737"/>
    </source>
</evidence>
<proteinExistence type="predicted"/>
<organism evidence="10 11">
    <name type="scientific">Actinomadura litoris</name>
    <dbReference type="NCBI Taxonomy" id="2678616"/>
    <lineage>
        <taxon>Bacteria</taxon>
        <taxon>Bacillati</taxon>
        <taxon>Actinomycetota</taxon>
        <taxon>Actinomycetes</taxon>
        <taxon>Streptosporangiales</taxon>
        <taxon>Thermomonosporaceae</taxon>
        <taxon>Actinomadura</taxon>
    </lineage>
</organism>
<keyword evidence="3" id="KW-0762">Sugar transport</keyword>
<dbReference type="CDD" id="cd03215">
    <property type="entry name" value="ABC_Carb_Monos_II"/>
    <property type="match status" value="1"/>
</dbReference>
<dbReference type="CDD" id="cd03216">
    <property type="entry name" value="ABC_Carb_Monos_I"/>
    <property type="match status" value="1"/>
</dbReference>
<sequence>MDVALDRIGKSYGGTAVLREVTLDLPGGRVHGVVGENGAGKSTLARVLCGAVRPDSGRVTVDGAPVRLRAPRDALRHGIALVTQEGAIVPGLSVLDNVFLGTPHATRRRERFAALLDRTGFDLPAAARAGDLPLVQRQRTEILRALAHGARLLVLDEPTALLPRTDAALLLALARRLAADGTGIVLISHRLEEVLDGCDTVTVLRDGRHVSTAPAADRTAGGLLEEIAGRPVETRYPEPEPVPAGSPVLLEARELSRGDAVRGVSLRVRAGEIVGLAGLVGSGRTETLRLLFGADRRDSGEVRVAGRPLRARGGPAAAIALGMALVPESRAEHGLVLVRPTTENLRMTALPGRRPLRVVRRGAERRAAQATADGLGVRGTGLDRPAWTLSGGNQQRAVFGKWLVRRPRVLLADEPTRGVDVAAKAQIHRLVTDLAARGTAVLVASSEVEEVLGLAHRVLVMRGGAIAGECPRGAARAGDVLALAGLR</sequence>
<protein>
    <submittedName>
        <fullName evidence="10">ATP-binding cassette domain-containing protein</fullName>
    </submittedName>
</protein>
<dbReference type="InterPro" id="IPR017871">
    <property type="entry name" value="ABC_transporter-like_CS"/>
</dbReference>
<dbReference type="AlphaFoldDB" id="A0A7K1L5G7"/>
<dbReference type="PROSITE" id="PS50893">
    <property type="entry name" value="ABC_TRANSPORTER_2"/>
    <property type="match status" value="2"/>
</dbReference>
<keyword evidence="7" id="KW-1278">Translocase</keyword>
<keyword evidence="4" id="KW-0677">Repeat</keyword>
<evidence type="ECO:0000256" key="7">
    <source>
        <dbReference type="ARBA" id="ARBA00022967"/>
    </source>
</evidence>
<evidence type="ECO:0000256" key="2">
    <source>
        <dbReference type="ARBA" id="ARBA00022475"/>
    </source>
</evidence>
<feature type="domain" description="ABC transporter" evidence="9">
    <location>
        <begin position="3"/>
        <end position="231"/>
    </location>
</feature>
<evidence type="ECO:0000256" key="6">
    <source>
        <dbReference type="ARBA" id="ARBA00022840"/>
    </source>
</evidence>